<keyword evidence="3 6" id="KW-0812">Transmembrane</keyword>
<dbReference type="PROSITE" id="PS50850">
    <property type="entry name" value="MFS"/>
    <property type="match status" value="1"/>
</dbReference>
<keyword evidence="9" id="KW-1185">Reference proteome</keyword>
<dbReference type="InterPro" id="IPR050189">
    <property type="entry name" value="MFS_Efflux_Transporters"/>
</dbReference>
<feature type="transmembrane region" description="Helical" evidence="6">
    <location>
        <begin position="85"/>
        <end position="104"/>
    </location>
</feature>
<evidence type="ECO:0000259" key="7">
    <source>
        <dbReference type="PROSITE" id="PS50850"/>
    </source>
</evidence>
<feature type="transmembrane region" description="Helical" evidence="6">
    <location>
        <begin position="254"/>
        <end position="275"/>
    </location>
</feature>
<dbReference type="Pfam" id="PF07690">
    <property type="entry name" value="MFS_1"/>
    <property type="match status" value="1"/>
</dbReference>
<feature type="transmembrane region" description="Helical" evidence="6">
    <location>
        <begin position="110"/>
        <end position="131"/>
    </location>
</feature>
<feature type="domain" description="Major facilitator superfamily (MFS) profile" evidence="7">
    <location>
        <begin position="19"/>
        <end position="393"/>
    </location>
</feature>
<dbReference type="GO" id="GO:0005886">
    <property type="term" value="C:plasma membrane"/>
    <property type="evidence" value="ECO:0007669"/>
    <property type="project" value="UniProtKB-SubCell"/>
</dbReference>
<dbReference type="GO" id="GO:0022857">
    <property type="term" value="F:transmembrane transporter activity"/>
    <property type="evidence" value="ECO:0007669"/>
    <property type="project" value="InterPro"/>
</dbReference>
<dbReference type="InterPro" id="IPR011701">
    <property type="entry name" value="MFS"/>
</dbReference>
<evidence type="ECO:0000256" key="5">
    <source>
        <dbReference type="ARBA" id="ARBA00023136"/>
    </source>
</evidence>
<evidence type="ECO:0000256" key="4">
    <source>
        <dbReference type="ARBA" id="ARBA00022989"/>
    </source>
</evidence>
<dbReference type="KEGG" id="plue:EWM63_28205"/>
<evidence type="ECO:0000256" key="3">
    <source>
        <dbReference type="ARBA" id="ARBA00022692"/>
    </source>
</evidence>
<proteinExistence type="predicted"/>
<dbReference type="Proteomes" id="UP000290637">
    <property type="component" value="Chromosome"/>
</dbReference>
<comment type="subcellular location">
    <subcellularLocation>
        <location evidence="1">Cell membrane</location>
        <topology evidence="1">Multi-pass membrane protein</topology>
    </subcellularLocation>
</comment>
<dbReference type="PANTHER" id="PTHR43124:SF3">
    <property type="entry name" value="CHLORAMPHENICOL EFFLUX PUMP RV0191"/>
    <property type="match status" value="1"/>
</dbReference>
<evidence type="ECO:0000256" key="1">
    <source>
        <dbReference type="ARBA" id="ARBA00004651"/>
    </source>
</evidence>
<reference evidence="8 9" key="1">
    <citation type="submission" date="2019-02" db="EMBL/GenBank/DDBJ databases">
        <title>Draft Genome Sequences of Six Type Strains of the Genus Massilia.</title>
        <authorList>
            <person name="Miess H."/>
            <person name="Frediansyhah A."/>
            <person name="Gross H."/>
        </authorList>
    </citation>
    <scope>NUCLEOTIDE SEQUENCE [LARGE SCALE GENOMIC DNA]</scope>
    <source>
        <strain evidence="8 9">DSM 17473</strain>
    </source>
</reference>
<dbReference type="EMBL" id="CP035913">
    <property type="protein sequence ID" value="QBE66375.1"/>
    <property type="molecule type" value="Genomic_DNA"/>
</dbReference>
<gene>
    <name evidence="8" type="ORF">EWM63_28205</name>
</gene>
<sequence>MQATPEHATVPDAPASWLAVGALAASSFALVTTEFLPVGMLPKIADDLAISQGQAGLSVTIPGFVAALAAPLGIAFAGNVNRRKLLALLLALLAASNILVATAQGVGMFMAGRVLLGIAVGGFWTFAGALGTRLRPGAQGVRANALILAGVSLGTVAGVPAGALVGELLDWRLAFAAAAVLSVVSLVTLLRLLPSLPPKAGSGLGDMKSLVTSTGPRVALFAALLIFIGQFAAYTYIAPFLHERVGIDGRSLSLLLLVYGMAGFLGNIAGGALAARDPRRTTLFMASLVGAAILLLPAVRAWPPVVVVLITAWGFGFGMLPISMQSYLFASAPGRAQAMQAVFVSVGQTAIGGGALLGGLLVDHLNISAAFYAGGMAALVTWLIITRPGSRQPAASRKTIPPCYPLEKGLNGDSAD</sequence>
<dbReference type="AlphaFoldDB" id="A0A4P6L4W1"/>
<feature type="transmembrane region" description="Helical" evidence="6">
    <location>
        <begin position="171"/>
        <end position="193"/>
    </location>
</feature>
<dbReference type="InterPro" id="IPR036259">
    <property type="entry name" value="MFS_trans_sf"/>
</dbReference>
<dbReference type="InterPro" id="IPR020846">
    <property type="entry name" value="MFS_dom"/>
</dbReference>
<feature type="transmembrane region" description="Helical" evidence="6">
    <location>
        <begin position="341"/>
        <end position="361"/>
    </location>
</feature>
<feature type="transmembrane region" description="Helical" evidence="6">
    <location>
        <begin position="367"/>
        <end position="385"/>
    </location>
</feature>
<protein>
    <submittedName>
        <fullName evidence="8">MFS transporter</fullName>
    </submittedName>
</protein>
<organism evidence="8 9">
    <name type="scientific">Pseudoduganella lutea</name>
    <dbReference type="NCBI Taxonomy" id="321985"/>
    <lineage>
        <taxon>Bacteria</taxon>
        <taxon>Pseudomonadati</taxon>
        <taxon>Pseudomonadota</taxon>
        <taxon>Betaproteobacteria</taxon>
        <taxon>Burkholderiales</taxon>
        <taxon>Oxalobacteraceae</taxon>
        <taxon>Telluria group</taxon>
        <taxon>Pseudoduganella</taxon>
    </lineage>
</organism>
<feature type="transmembrane region" description="Helical" evidence="6">
    <location>
        <begin position="214"/>
        <end position="234"/>
    </location>
</feature>
<dbReference type="RefSeq" id="WP_130189483.1">
    <property type="nucleotide sequence ID" value="NZ_CP035913.1"/>
</dbReference>
<keyword evidence="4 6" id="KW-1133">Transmembrane helix</keyword>
<name>A0A4P6L4W1_9BURK</name>
<evidence type="ECO:0000256" key="2">
    <source>
        <dbReference type="ARBA" id="ARBA00022475"/>
    </source>
</evidence>
<evidence type="ECO:0000256" key="6">
    <source>
        <dbReference type="SAM" id="Phobius"/>
    </source>
</evidence>
<keyword evidence="2" id="KW-1003">Cell membrane</keyword>
<feature type="transmembrane region" description="Helical" evidence="6">
    <location>
        <begin position="15"/>
        <end position="36"/>
    </location>
</feature>
<dbReference type="OrthoDB" id="9812189at2"/>
<feature type="transmembrane region" description="Helical" evidence="6">
    <location>
        <begin position="143"/>
        <end position="165"/>
    </location>
</feature>
<evidence type="ECO:0000313" key="8">
    <source>
        <dbReference type="EMBL" id="QBE66375.1"/>
    </source>
</evidence>
<dbReference type="SUPFAM" id="SSF103473">
    <property type="entry name" value="MFS general substrate transporter"/>
    <property type="match status" value="1"/>
</dbReference>
<accession>A0A4P6L4W1</accession>
<evidence type="ECO:0000313" key="9">
    <source>
        <dbReference type="Proteomes" id="UP000290637"/>
    </source>
</evidence>
<dbReference type="Gene3D" id="1.20.1250.20">
    <property type="entry name" value="MFS general substrate transporter like domains"/>
    <property type="match status" value="1"/>
</dbReference>
<feature type="transmembrane region" description="Helical" evidence="6">
    <location>
        <begin position="305"/>
        <end position="329"/>
    </location>
</feature>
<feature type="transmembrane region" description="Helical" evidence="6">
    <location>
        <begin position="282"/>
        <end position="299"/>
    </location>
</feature>
<keyword evidence="5 6" id="KW-0472">Membrane</keyword>
<feature type="transmembrane region" description="Helical" evidence="6">
    <location>
        <begin position="56"/>
        <end position="78"/>
    </location>
</feature>
<dbReference type="PANTHER" id="PTHR43124">
    <property type="entry name" value="PURINE EFFLUX PUMP PBUE"/>
    <property type="match status" value="1"/>
</dbReference>
<dbReference type="CDD" id="cd17324">
    <property type="entry name" value="MFS_NepI_like"/>
    <property type="match status" value="1"/>
</dbReference>